<gene>
    <name evidence="1" type="ORF">DVH24_014460</name>
</gene>
<comment type="caution">
    <text evidence="1">The sequence shown here is derived from an EMBL/GenBank/DDBJ whole genome shotgun (WGS) entry which is preliminary data.</text>
</comment>
<dbReference type="InterPro" id="IPR052832">
    <property type="entry name" value="Starch-Glucan_Phosphatase"/>
</dbReference>
<accession>A0A498KN91</accession>
<sequence>MNLFDVQGLLLVNGPGKMNKGESLSRYLKKLPGCMVTIYLIESLEIRPVFNCNTVIDPFLNEKILPKLPGGKCMLIFRQFTISIYLCNRVSSFNLISVFFCYIKRKLLKTHVSHIFSYKAYRHDKKVVTLTWGGDNCSTVEISGLDIGWDQMFPLEFNEEQGSWFLERKLPHEPFTSPNKDGHVSNYVHVVEEDPNSASAAIQKRMTGDDPQLTTEERLKIRQFLESCPSDE</sequence>
<evidence type="ECO:0000313" key="2">
    <source>
        <dbReference type="Proteomes" id="UP000290289"/>
    </source>
</evidence>
<dbReference type="GO" id="GO:0005983">
    <property type="term" value="P:starch catabolic process"/>
    <property type="evidence" value="ECO:0007669"/>
    <property type="project" value="TreeGrafter"/>
</dbReference>
<keyword evidence="2" id="KW-1185">Reference proteome</keyword>
<dbReference type="Proteomes" id="UP000290289">
    <property type="component" value="Chromosome 1"/>
</dbReference>
<dbReference type="EMBL" id="RDQH01000327">
    <property type="protein sequence ID" value="RXI07894.1"/>
    <property type="molecule type" value="Genomic_DNA"/>
</dbReference>
<organism evidence="1 2">
    <name type="scientific">Malus domestica</name>
    <name type="common">Apple</name>
    <name type="synonym">Pyrus malus</name>
    <dbReference type="NCBI Taxonomy" id="3750"/>
    <lineage>
        <taxon>Eukaryota</taxon>
        <taxon>Viridiplantae</taxon>
        <taxon>Streptophyta</taxon>
        <taxon>Embryophyta</taxon>
        <taxon>Tracheophyta</taxon>
        <taxon>Spermatophyta</taxon>
        <taxon>Magnoliopsida</taxon>
        <taxon>eudicotyledons</taxon>
        <taxon>Gunneridae</taxon>
        <taxon>Pentapetalae</taxon>
        <taxon>rosids</taxon>
        <taxon>fabids</taxon>
        <taxon>Rosales</taxon>
        <taxon>Rosaceae</taxon>
        <taxon>Amygdaloideae</taxon>
        <taxon>Maleae</taxon>
        <taxon>Malus</taxon>
    </lineage>
</organism>
<dbReference type="GO" id="GO:2001070">
    <property type="term" value="F:starch binding"/>
    <property type="evidence" value="ECO:0007669"/>
    <property type="project" value="TreeGrafter"/>
</dbReference>
<dbReference type="PANTHER" id="PTHR46642:SF3">
    <property type="entry name" value="PHOSPHOGLUCAN PHOSPHATASE DSP4, CHLOROPLASTIC"/>
    <property type="match status" value="1"/>
</dbReference>
<evidence type="ECO:0000313" key="1">
    <source>
        <dbReference type="EMBL" id="RXI07894.1"/>
    </source>
</evidence>
<name>A0A498KN91_MALDO</name>
<dbReference type="Gene3D" id="3.90.190.10">
    <property type="entry name" value="Protein tyrosine phosphatase superfamily"/>
    <property type="match status" value="1"/>
</dbReference>
<dbReference type="PANTHER" id="PTHR46642">
    <property type="entry name" value="DUAL SPECIFICITY PHOSPHATASE, SUBGROUP, CATALYTIC DOMAIN"/>
    <property type="match status" value="1"/>
</dbReference>
<dbReference type="InterPro" id="IPR029021">
    <property type="entry name" value="Prot-tyrosine_phosphatase-like"/>
</dbReference>
<dbReference type="AlphaFoldDB" id="A0A498KN91"/>
<protein>
    <submittedName>
        <fullName evidence="1">Uncharacterized protein</fullName>
    </submittedName>
</protein>
<dbReference type="STRING" id="3750.A0A498KN91"/>
<dbReference type="GO" id="GO:0019203">
    <property type="term" value="F:carbohydrate phosphatase activity"/>
    <property type="evidence" value="ECO:0007669"/>
    <property type="project" value="TreeGrafter"/>
</dbReference>
<proteinExistence type="predicted"/>
<reference evidence="1 2" key="1">
    <citation type="submission" date="2018-10" db="EMBL/GenBank/DDBJ databases">
        <title>A high-quality apple genome assembly.</title>
        <authorList>
            <person name="Hu J."/>
        </authorList>
    </citation>
    <scope>NUCLEOTIDE SEQUENCE [LARGE SCALE GENOMIC DNA]</scope>
    <source>
        <strain evidence="2">cv. HFTH1</strain>
        <tissue evidence="1">Young leaf</tissue>
    </source>
</reference>
<dbReference type="GO" id="GO:0009507">
    <property type="term" value="C:chloroplast"/>
    <property type="evidence" value="ECO:0007669"/>
    <property type="project" value="TreeGrafter"/>
</dbReference>